<dbReference type="OMA" id="PWPYTEP"/>
<organism evidence="7">
    <name type="scientific">Perkinsus marinus (strain ATCC 50983 / TXsc)</name>
    <dbReference type="NCBI Taxonomy" id="423536"/>
    <lineage>
        <taxon>Eukaryota</taxon>
        <taxon>Sar</taxon>
        <taxon>Alveolata</taxon>
        <taxon>Perkinsozoa</taxon>
        <taxon>Perkinsea</taxon>
        <taxon>Perkinsida</taxon>
        <taxon>Perkinsidae</taxon>
        <taxon>Perkinsus</taxon>
    </lineage>
</organism>
<protein>
    <recommendedName>
        <fullName evidence="1">glutathione gamma-glutamylcysteinyltransferase</fullName>
        <ecNumber evidence="1">2.3.2.15</ecNumber>
    </recommendedName>
</protein>
<dbReference type="Proteomes" id="UP000007800">
    <property type="component" value="Unassembled WGS sequence"/>
</dbReference>
<name>C5K898_PERM5</name>
<dbReference type="Gene3D" id="3.90.70.30">
    <property type="entry name" value="Phytochelatin synthase, N-terminal domain"/>
    <property type="match status" value="1"/>
</dbReference>
<keyword evidence="2" id="KW-0104">Cadmium</keyword>
<dbReference type="InterPro" id="IPR040409">
    <property type="entry name" value="PCS-like"/>
</dbReference>
<sequence>MPPSDIEGLQFLFAEEFPAEQEQQCIYGLMRRKHMSREEALGVHPKYEQQLCLLRSEEGLRRLLASSRSGITQYRRQQTNATCGVASMAMVLASVSGRMLSDEAMLDEGIFAVRKDTLMREGMTLVQLHDSCRRMGWDTVIARPRSVTELENLLAHSEDLLILNYDMTAAGQVPWGGHFAPIGGYHEETGSVLVLDPWPYTEPVWIDLEKIVGSTQGCDKKSGEPRGILRIAVSRVSSVICSDFTARSDTTGKRHVLQNSATVGDF</sequence>
<dbReference type="GO" id="GO:0010038">
    <property type="term" value="P:response to metal ion"/>
    <property type="evidence" value="ECO:0007669"/>
    <property type="project" value="InterPro"/>
</dbReference>
<keyword evidence="3" id="KW-0808">Transferase</keyword>
<evidence type="ECO:0000313" key="7">
    <source>
        <dbReference type="Proteomes" id="UP000007800"/>
    </source>
</evidence>
<dbReference type="GO" id="GO:0046872">
    <property type="term" value="F:metal ion binding"/>
    <property type="evidence" value="ECO:0007669"/>
    <property type="project" value="UniProtKB-KW"/>
</dbReference>
<dbReference type="OrthoDB" id="441095at2759"/>
<feature type="domain" description="Peptidase C83" evidence="5">
    <location>
        <begin position="1"/>
        <end position="236"/>
    </location>
</feature>
<dbReference type="InterPro" id="IPR038765">
    <property type="entry name" value="Papain-like_cys_pep_sf"/>
</dbReference>
<evidence type="ECO:0000313" key="6">
    <source>
        <dbReference type="EMBL" id="EER19286.1"/>
    </source>
</evidence>
<dbReference type="GO" id="GO:0046938">
    <property type="term" value="P:phytochelatin biosynthetic process"/>
    <property type="evidence" value="ECO:0007669"/>
    <property type="project" value="InterPro"/>
</dbReference>
<dbReference type="GO" id="GO:0016756">
    <property type="term" value="F:glutathione gamma-glutamylcysteinyltransferase activity"/>
    <property type="evidence" value="ECO:0007669"/>
    <property type="project" value="UniProtKB-EC"/>
</dbReference>
<dbReference type="EMBL" id="GG671101">
    <property type="protein sequence ID" value="EER19286.1"/>
    <property type="molecule type" value="Genomic_DNA"/>
</dbReference>
<keyword evidence="7" id="KW-1185">Reference proteome</keyword>
<evidence type="ECO:0000256" key="1">
    <source>
        <dbReference type="ARBA" id="ARBA00012468"/>
    </source>
</evidence>
<gene>
    <name evidence="6" type="ORF">Pmar_PMAR015847</name>
</gene>
<evidence type="ECO:0000256" key="4">
    <source>
        <dbReference type="ARBA" id="ARBA00022723"/>
    </source>
</evidence>
<proteinExistence type="predicted"/>
<reference evidence="6 7" key="1">
    <citation type="submission" date="2008-07" db="EMBL/GenBank/DDBJ databases">
        <authorList>
            <person name="El-Sayed N."/>
            <person name="Caler E."/>
            <person name="Inman J."/>
            <person name="Amedeo P."/>
            <person name="Hass B."/>
            <person name="Wortman J."/>
        </authorList>
    </citation>
    <scope>NUCLEOTIDE SEQUENCE [LARGE SCALE GENOMIC DNA]</scope>
    <source>
        <strain evidence="7">ATCC 50983 / TXsc</strain>
    </source>
</reference>
<dbReference type="PANTHER" id="PTHR33447:SF20">
    <property type="entry name" value="GLUTATHIONE GAMMA-GLUTAMYLCYSTEINYLTRANSFERASE"/>
    <property type="match status" value="1"/>
</dbReference>
<dbReference type="SUPFAM" id="SSF54001">
    <property type="entry name" value="Cysteine proteinases"/>
    <property type="match status" value="1"/>
</dbReference>
<evidence type="ECO:0000256" key="2">
    <source>
        <dbReference type="ARBA" id="ARBA00022539"/>
    </source>
</evidence>
<dbReference type="GeneID" id="9039540"/>
<dbReference type="InterPro" id="IPR007719">
    <property type="entry name" value="PCS_N"/>
</dbReference>
<evidence type="ECO:0000256" key="3">
    <source>
        <dbReference type="ARBA" id="ARBA00022679"/>
    </source>
</evidence>
<keyword evidence="4" id="KW-0479">Metal-binding</keyword>
<dbReference type="RefSeq" id="XP_002787490.1">
    <property type="nucleotide sequence ID" value="XM_002787444.1"/>
</dbReference>
<dbReference type="PANTHER" id="PTHR33447">
    <property type="entry name" value="GLUTATHIONE GAMMA-GLUTAMYLCYSTEINYLTRANSFERASE"/>
    <property type="match status" value="1"/>
</dbReference>
<dbReference type="InParanoid" id="C5K898"/>
<accession>C5K898</accession>
<dbReference type="Pfam" id="PF05023">
    <property type="entry name" value="Phytochelatin"/>
    <property type="match status" value="1"/>
</dbReference>
<dbReference type="AlphaFoldDB" id="C5K898"/>
<dbReference type="InterPro" id="IPR038156">
    <property type="entry name" value="PCS_N_sf"/>
</dbReference>
<evidence type="ECO:0000259" key="5">
    <source>
        <dbReference type="PROSITE" id="PS51443"/>
    </source>
</evidence>
<dbReference type="EC" id="2.3.2.15" evidence="1"/>
<dbReference type="PROSITE" id="PS51443">
    <property type="entry name" value="PCS"/>
    <property type="match status" value="1"/>
</dbReference>